<gene>
    <name evidence="1" type="ORF">CLV51_10778</name>
</gene>
<dbReference type="AlphaFoldDB" id="A0A2P8HC17"/>
<comment type="caution">
    <text evidence="1">The sequence shown here is derived from an EMBL/GenBank/DDBJ whole genome shotgun (WGS) entry which is preliminary data.</text>
</comment>
<dbReference type="Proteomes" id="UP000240971">
    <property type="component" value="Unassembled WGS sequence"/>
</dbReference>
<name>A0A2P8HC17_CHINA</name>
<evidence type="ECO:0000313" key="1">
    <source>
        <dbReference type="EMBL" id="PSL43768.1"/>
    </source>
</evidence>
<reference evidence="1 2" key="1">
    <citation type="submission" date="2018-03" db="EMBL/GenBank/DDBJ databases">
        <title>Genomic Encyclopedia of Archaeal and Bacterial Type Strains, Phase II (KMG-II): from individual species to whole genera.</title>
        <authorList>
            <person name="Goeker M."/>
        </authorList>
    </citation>
    <scope>NUCLEOTIDE SEQUENCE [LARGE SCALE GENOMIC DNA]</scope>
    <source>
        <strain evidence="1 2">DSM 24859</strain>
    </source>
</reference>
<proteinExistence type="predicted"/>
<sequence length="82" mass="9051">MGIIVMNEAIVASCSVNKNQLHHCKTYGHDRAFSDIRGPCRVKFTKAIKIITAAINKINVSVANTCHSEPLTAVMQKNVRKN</sequence>
<organism evidence="1 2">
    <name type="scientific">Chitinophaga niastensis</name>
    <dbReference type="NCBI Taxonomy" id="536980"/>
    <lineage>
        <taxon>Bacteria</taxon>
        <taxon>Pseudomonadati</taxon>
        <taxon>Bacteroidota</taxon>
        <taxon>Chitinophagia</taxon>
        <taxon>Chitinophagales</taxon>
        <taxon>Chitinophagaceae</taxon>
        <taxon>Chitinophaga</taxon>
    </lineage>
</organism>
<evidence type="ECO:0000313" key="2">
    <source>
        <dbReference type="Proteomes" id="UP000240971"/>
    </source>
</evidence>
<keyword evidence="2" id="KW-1185">Reference proteome</keyword>
<accession>A0A2P8HC17</accession>
<dbReference type="EMBL" id="PYAW01000007">
    <property type="protein sequence ID" value="PSL43768.1"/>
    <property type="molecule type" value="Genomic_DNA"/>
</dbReference>
<protein>
    <submittedName>
        <fullName evidence="1">Uncharacterized protein</fullName>
    </submittedName>
</protein>